<evidence type="ECO:0000256" key="3">
    <source>
        <dbReference type="ARBA" id="ARBA00022692"/>
    </source>
</evidence>
<feature type="transmembrane region" description="Helical" evidence="10">
    <location>
        <begin position="44"/>
        <end position="65"/>
    </location>
</feature>
<keyword evidence="5" id="KW-0406">Ion transport</keyword>
<feature type="transmembrane region" description="Helical" evidence="10">
    <location>
        <begin position="282"/>
        <end position="303"/>
    </location>
</feature>
<keyword evidence="9" id="KW-0407">Ion channel</keyword>
<keyword evidence="7" id="KW-0869">Chloride channel</keyword>
<feature type="transmembrane region" description="Helical" evidence="10">
    <location>
        <begin position="136"/>
        <end position="160"/>
    </location>
</feature>
<keyword evidence="3 10" id="KW-0812">Transmembrane</keyword>
<gene>
    <name evidence="11" type="ORF">O1D97_06145</name>
</gene>
<reference evidence="11" key="1">
    <citation type="submission" date="2022-12" db="EMBL/GenBank/DDBJ databases">
        <title>Marinomonas 15G1-11 sp. nov, isolated from marine algae.</title>
        <authorList>
            <person name="Butt M."/>
            <person name="Choi D.G."/>
            <person name="Kim J.M."/>
            <person name="Lee J.K."/>
            <person name="Baek J.H."/>
            <person name="Jeon C.O."/>
        </authorList>
    </citation>
    <scope>NUCLEOTIDE SEQUENCE</scope>
    <source>
        <strain evidence="11">15G1-11</strain>
    </source>
</reference>
<comment type="caution">
    <text evidence="11">The sequence shown here is derived from an EMBL/GenBank/DDBJ whole genome shotgun (WGS) entry which is preliminary data.</text>
</comment>
<proteinExistence type="predicted"/>
<feature type="transmembrane region" description="Helical" evidence="10">
    <location>
        <begin position="334"/>
        <end position="361"/>
    </location>
</feature>
<dbReference type="Pfam" id="PF00654">
    <property type="entry name" value="Voltage_CLC"/>
    <property type="match status" value="1"/>
</dbReference>
<dbReference type="PANTHER" id="PTHR43427:SF6">
    <property type="entry name" value="CHLORIDE CHANNEL PROTEIN CLC-E"/>
    <property type="match status" value="1"/>
</dbReference>
<evidence type="ECO:0000313" key="11">
    <source>
        <dbReference type="EMBL" id="MCZ2721240.1"/>
    </source>
</evidence>
<feature type="transmembrane region" description="Helical" evidence="10">
    <location>
        <begin position="310"/>
        <end position="328"/>
    </location>
</feature>
<organism evidence="11 12">
    <name type="scientific">Marinomonas phaeophyticola</name>
    <dbReference type="NCBI Taxonomy" id="3004091"/>
    <lineage>
        <taxon>Bacteria</taxon>
        <taxon>Pseudomonadati</taxon>
        <taxon>Pseudomonadota</taxon>
        <taxon>Gammaproteobacteria</taxon>
        <taxon>Oceanospirillales</taxon>
        <taxon>Oceanospirillaceae</taxon>
        <taxon>Marinomonas</taxon>
    </lineage>
</organism>
<dbReference type="PANTHER" id="PTHR43427">
    <property type="entry name" value="CHLORIDE CHANNEL PROTEIN CLC-E"/>
    <property type="match status" value="1"/>
</dbReference>
<keyword evidence="6 10" id="KW-0472">Membrane</keyword>
<evidence type="ECO:0000313" key="12">
    <source>
        <dbReference type="Proteomes" id="UP001149719"/>
    </source>
</evidence>
<evidence type="ECO:0000256" key="6">
    <source>
        <dbReference type="ARBA" id="ARBA00023136"/>
    </source>
</evidence>
<keyword evidence="12" id="KW-1185">Reference proteome</keyword>
<evidence type="ECO:0000256" key="4">
    <source>
        <dbReference type="ARBA" id="ARBA00022989"/>
    </source>
</evidence>
<dbReference type="InterPro" id="IPR050368">
    <property type="entry name" value="ClC-type_chloride_channel"/>
</dbReference>
<feature type="transmembrane region" description="Helical" evidence="10">
    <location>
        <begin position="211"/>
        <end position="232"/>
    </location>
</feature>
<feature type="transmembrane region" description="Helical" evidence="10">
    <location>
        <begin position="244"/>
        <end position="262"/>
    </location>
</feature>
<feature type="transmembrane region" description="Helical" evidence="10">
    <location>
        <begin position="86"/>
        <end position="106"/>
    </location>
</feature>
<dbReference type="PRINTS" id="PR00762">
    <property type="entry name" value="CLCHANNEL"/>
</dbReference>
<dbReference type="InterPro" id="IPR014743">
    <property type="entry name" value="Cl-channel_core"/>
</dbReference>
<evidence type="ECO:0000256" key="9">
    <source>
        <dbReference type="ARBA" id="ARBA00023303"/>
    </source>
</evidence>
<name>A0ABT4JS75_9GAMM</name>
<dbReference type="CDD" id="cd00400">
    <property type="entry name" value="Voltage_gated_ClC"/>
    <property type="match status" value="1"/>
</dbReference>
<evidence type="ECO:0000256" key="1">
    <source>
        <dbReference type="ARBA" id="ARBA00004141"/>
    </source>
</evidence>
<evidence type="ECO:0000256" key="10">
    <source>
        <dbReference type="SAM" id="Phobius"/>
    </source>
</evidence>
<dbReference type="InterPro" id="IPR001807">
    <property type="entry name" value="ClC"/>
</dbReference>
<keyword evidence="2" id="KW-0813">Transport</keyword>
<dbReference type="Proteomes" id="UP001149719">
    <property type="component" value="Unassembled WGS sequence"/>
</dbReference>
<feature type="transmembrane region" description="Helical" evidence="10">
    <location>
        <begin position="172"/>
        <end position="191"/>
    </location>
</feature>
<protein>
    <submittedName>
        <fullName evidence="11">Chloride channel protein</fullName>
    </submittedName>
</protein>
<feature type="transmembrane region" description="Helical" evidence="10">
    <location>
        <begin position="7"/>
        <end position="24"/>
    </location>
</feature>
<evidence type="ECO:0000256" key="2">
    <source>
        <dbReference type="ARBA" id="ARBA00022448"/>
    </source>
</evidence>
<dbReference type="Gene3D" id="1.10.3080.10">
    <property type="entry name" value="Clc chloride channel"/>
    <property type="match status" value="1"/>
</dbReference>
<keyword evidence="8" id="KW-0868">Chloride</keyword>
<comment type="subcellular location">
    <subcellularLocation>
        <location evidence="1">Membrane</location>
        <topology evidence="1">Multi-pass membrane protein</topology>
    </subcellularLocation>
</comment>
<feature type="transmembrane region" description="Helical" evidence="10">
    <location>
        <begin position="373"/>
        <end position="392"/>
    </location>
</feature>
<evidence type="ECO:0000256" key="8">
    <source>
        <dbReference type="ARBA" id="ARBA00023214"/>
    </source>
</evidence>
<dbReference type="RefSeq" id="WP_269123838.1">
    <property type="nucleotide sequence ID" value="NZ_JAPUBN010000011.1"/>
</dbReference>
<dbReference type="SUPFAM" id="SSF81340">
    <property type="entry name" value="Clc chloride channel"/>
    <property type="match status" value="1"/>
</dbReference>
<sequence>MGILLGGISALAMGGLYWIIHLPASLFMGGDIEGFEQLSTIERFFFPIISTLLLIIMTFIVSPSAQKVGVVFVIERLNNHQGNLPFVNSIVQFFAAAICLAGGLSIGKEGPAVHIGATFGSFLARKAKLPVTSVEVLVACGIAGAISALFQTPLAGVLFALEVVLLEYRLSYILPVLLASVAASLMSGWLLGELVLFSFANIDLPNFSFNVYFACVLLALVIVLFSFSFYRIQKALWLFSHWHFAVRFACVGLITACLGGLFPEVLGSGFDSLSILLDGGTLLTPLFIILLLKLLLTGLCIGLGIPGGMIGPTFLIGGLAGVQVALLVDTGIPFNIAIPLFALIGMSAMMAATFQAPLTALIAIIEITNRSEIMLPAMMVIGLSCLIIRVVFQQQSLFAERLHYMGLESQLSSSVRFLRHHSIDKISAPILLIERYSSVEQVQDLRSTMVDYVAVKHSNDQFKVVRRNQLLKEFETLALGPQSWITERDGEILLDLERMVDFQTIQIVAIPDSLETMLKWFNEHQIEHALIQLPKTKQLEVVEKSKLYHSLLSR</sequence>
<evidence type="ECO:0000256" key="5">
    <source>
        <dbReference type="ARBA" id="ARBA00023065"/>
    </source>
</evidence>
<evidence type="ECO:0000256" key="7">
    <source>
        <dbReference type="ARBA" id="ARBA00023173"/>
    </source>
</evidence>
<dbReference type="EMBL" id="JAPUBN010000011">
    <property type="protein sequence ID" value="MCZ2721240.1"/>
    <property type="molecule type" value="Genomic_DNA"/>
</dbReference>
<accession>A0ABT4JS75</accession>
<keyword evidence="4 10" id="KW-1133">Transmembrane helix</keyword>